<keyword evidence="4" id="KW-1185">Reference proteome</keyword>
<proteinExistence type="predicted"/>
<feature type="chain" id="PRO_5006057405" evidence="2">
    <location>
        <begin position="23"/>
        <end position="89"/>
    </location>
</feature>
<reference evidence="3 4" key="2">
    <citation type="journal article" date="2013" name="Plant Cell Physiol.">
        <title>Rice Annotation Project Database (RAP-DB): an integrative and interactive database for rice genomics.</title>
        <authorList>
            <person name="Sakai H."/>
            <person name="Lee S.S."/>
            <person name="Tanaka T."/>
            <person name="Numa H."/>
            <person name="Kim J."/>
            <person name="Kawahara Y."/>
            <person name="Wakimoto H."/>
            <person name="Yang C.C."/>
            <person name="Iwamoto M."/>
            <person name="Abe T."/>
            <person name="Yamada Y."/>
            <person name="Muto A."/>
            <person name="Inokuchi H."/>
            <person name="Ikemura T."/>
            <person name="Matsumoto T."/>
            <person name="Sasaki T."/>
            <person name="Itoh T."/>
        </authorList>
    </citation>
    <scope>NUCLEOTIDE SEQUENCE [LARGE SCALE GENOMIC DNA]</scope>
    <source>
        <strain evidence="4">cv. Nipponbare</strain>
    </source>
</reference>
<organism evidence="3 4">
    <name type="scientific">Oryza sativa subsp. japonica</name>
    <name type="common">Rice</name>
    <dbReference type="NCBI Taxonomy" id="39947"/>
    <lineage>
        <taxon>Eukaryota</taxon>
        <taxon>Viridiplantae</taxon>
        <taxon>Streptophyta</taxon>
        <taxon>Embryophyta</taxon>
        <taxon>Tracheophyta</taxon>
        <taxon>Spermatophyta</taxon>
        <taxon>Magnoliopsida</taxon>
        <taxon>Liliopsida</taxon>
        <taxon>Poales</taxon>
        <taxon>Poaceae</taxon>
        <taxon>BOP clade</taxon>
        <taxon>Oryzoideae</taxon>
        <taxon>Oryzeae</taxon>
        <taxon>Oryzinae</taxon>
        <taxon>Oryza</taxon>
        <taxon>Oryza sativa</taxon>
    </lineage>
</organism>
<evidence type="ECO:0000313" key="3">
    <source>
        <dbReference type="EMBL" id="BAT15462.1"/>
    </source>
</evidence>
<feature type="region of interest" description="Disordered" evidence="1">
    <location>
        <begin position="55"/>
        <end position="89"/>
    </location>
</feature>
<evidence type="ECO:0000256" key="2">
    <source>
        <dbReference type="SAM" id="SignalP"/>
    </source>
</evidence>
<reference evidence="3 4" key="3">
    <citation type="journal article" date="2013" name="Rice">
        <title>Improvement of the Oryza sativa Nipponbare reference genome using next generation sequence and optical map data.</title>
        <authorList>
            <person name="Kawahara Y."/>
            <person name="de la Bastide M."/>
            <person name="Hamilton J.P."/>
            <person name="Kanamori H."/>
            <person name="McCombie W.R."/>
            <person name="Ouyang S."/>
            <person name="Schwartz D.C."/>
            <person name="Tanaka T."/>
            <person name="Wu J."/>
            <person name="Zhou S."/>
            <person name="Childs K.L."/>
            <person name="Davidson R.M."/>
            <person name="Lin H."/>
            <person name="Quesada-Ocampo L."/>
            <person name="Vaillancourt B."/>
            <person name="Sakai H."/>
            <person name="Lee S.S."/>
            <person name="Kim J."/>
            <person name="Numa H."/>
            <person name="Itoh T."/>
            <person name="Buell C.R."/>
            <person name="Matsumoto T."/>
        </authorList>
    </citation>
    <scope>NUCLEOTIDE SEQUENCE [LARGE SCALE GENOMIC DNA]</scope>
    <source>
        <strain evidence="4">cv. Nipponbare</strain>
    </source>
</reference>
<feature type="signal peptide" evidence="2">
    <location>
        <begin position="1"/>
        <end position="22"/>
    </location>
</feature>
<accession>A0A0P0Y6A1</accession>
<evidence type="ECO:0000256" key="1">
    <source>
        <dbReference type="SAM" id="MobiDB-lite"/>
    </source>
</evidence>
<keyword evidence="2" id="KW-0732">Signal</keyword>
<dbReference type="PaxDb" id="39947-A0A0P0Y6A1"/>
<dbReference type="AlphaFoldDB" id="A0A0P0Y6A1"/>
<feature type="compositionally biased region" description="Low complexity" evidence="1">
    <location>
        <begin position="79"/>
        <end position="89"/>
    </location>
</feature>
<dbReference type="Proteomes" id="UP000059680">
    <property type="component" value="Chromosome 12"/>
</dbReference>
<feature type="compositionally biased region" description="Basic residues" evidence="1">
    <location>
        <begin position="68"/>
        <end position="78"/>
    </location>
</feature>
<gene>
    <name evidence="3" type="ordered locus">Os12g0102800</name>
    <name evidence="3" type="ORF">OSNPB_120102800</name>
</gene>
<protein>
    <submittedName>
        <fullName evidence="3">Os12g0102800 protein</fullName>
    </submittedName>
</protein>
<dbReference type="InParanoid" id="A0A0P0Y6A1"/>
<sequence length="89" mass="10159">MLFLRLNPPAGLFFLFLEVATPLPSHGVWQSKTWRRFWEILFSLLPLRGEEEENVARGRRGDGAGGWRRSRGRHRRRAAAAAAASRRCG</sequence>
<evidence type="ECO:0000313" key="4">
    <source>
        <dbReference type="Proteomes" id="UP000059680"/>
    </source>
</evidence>
<name>A0A0P0Y6A1_ORYSJ</name>
<reference evidence="4" key="1">
    <citation type="journal article" date="2005" name="Nature">
        <title>The map-based sequence of the rice genome.</title>
        <authorList>
            <consortium name="International rice genome sequencing project (IRGSP)"/>
            <person name="Matsumoto T."/>
            <person name="Wu J."/>
            <person name="Kanamori H."/>
            <person name="Katayose Y."/>
            <person name="Fujisawa M."/>
            <person name="Namiki N."/>
            <person name="Mizuno H."/>
            <person name="Yamamoto K."/>
            <person name="Antonio B.A."/>
            <person name="Baba T."/>
            <person name="Sakata K."/>
            <person name="Nagamura Y."/>
            <person name="Aoki H."/>
            <person name="Arikawa K."/>
            <person name="Arita K."/>
            <person name="Bito T."/>
            <person name="Chiden Y."/>
            <person name="Fujitsuka N."/>
            <person name="Fukunaka R."/>
            <person name="Hamada M."/>
            <person name="Harada C."/>
            <person name="Hayashi A."/>
            <person name="Hijishita S."/>
            <person name="Honda M."/>
            <person name="Hosokawa S."/>
            <person name="Ichikawa Y."/>
            <person name="Idonuma A."/>
            <person name="Iijima M."/>
            <person name="Ikeda M."/>
            <person name="Ikeno M."/>
            <person name="Ito K."/>
            <person name="Ito S."/>
            <person name="Ito T."/>
            <person name="Ito Y."/>
            <person name="Ito Y."/>
            <person name="Iwabuchi A."/>
            <person name="Kamiya K."/>
            <person name="Karasawa W."/>
            <person name="Kurita K."/>
            <person name="Katagiri S."/>
            <person name="Kikuta A."/>
            <person name="Kobayashi H."/>
            <person name="Kobayashi N."/>
            <person name="Machita K."/>
            <person name="Maehara T."/>
            <person name="Masukawa M."/>
            <person name="Mizubayashi T."/>
            <person name="Mukai Y."/>
            <person name="Nagasaki H."/>
            <person name="Nagata Y."/>
            <person name="Naito S."/>
            <person name="Nakashima M."/>
            <person name="Nakama Y."/>
            <person name="Nakamichi Y."/>
            <person name="Nakamura M."/>
            <person name="Meguro A."/>
            <person name="Negishi M."/>
            <person name="Ohta I."/>
            <person name="Ohta T."/>
            <person name="Okamoto M."/>
            <person name="Ono N."/>
            <person name="Saji S."/>
            <person name="Sakaguchi M."/>
            <person name="Sakai K."/>
            <person name="Shibata M."/>
            <person name="Shimokawa T."/>
            <person name="Song J."/>
            <person name="Takazaki Y."/>
            <person name="Terasawa K."/>
            <person name="Tsugane M."/>
            <person name="Tsuji K."/>
            <person name="Ueda S."/>
            <person name="Waki K."/>
            <person name="Yamagata H."/>
            <person name="Yamamoto M."/>
            <person name="Yamamoto S."/>
            <person name="Yamane H."/>
            <person name="Yoshiki S."/>
            <person name="Yoshihara R."/>
            <person name="Yukawa K."/>
            <person name="Zhong H."/>
            <person name="Yano M."/>
            <person name="Yuan Q."/>
            <person name="Ouyang S."/>
            <person name="Liu J."/>
            <person name="Jones K.M."/>
            <person name="Gansberger K."/>
            <person name="Moffat K."/>
            <person name="Hill J."/>
            <person name="Bera J."/>
            <person name="Fadrosh D."/>
            <person name="Jin S."/>
            <person name="Johri S."/>
            <person name="Kim M."/>
            <person name="Overton L."/>
            <person name="Reardon M."/>
            <person name="Tsitrin T."/>
            <person name="Vuong H."/>
            <person name="Weaver B."/>
            <person name="Ciecko A."/>
            <person name="Tallon L."/>
            <person name="Jackson J."/>
            <person name="Pai G."/>
            <person name="Aken S.V."/>
            <person name="Utterback T."/>
            <person name="Reidmuller S."/>
            <person name="Feldblyum T."/>
            <person name="Hsiao J."/>
            <person name="Zismann V."/>
            <person name="Iobst S."/>
            <person name="de Vazeille A.R."/>
            <person name="Buell C.R."/>
            <person name="Ying K."/>
            <person name="Li Y."/>
            <person name="Lu T."/>
            <person name="Huang Y."/>
            <person name="Zhao Q."/>
            <person name="Feng Q."/>
            <person name="Zhang L."/>
            <person name="Zhu J."/>
            <person name="Weng Q."/>
            <person name="Mu J."/>
            <person name="Lu Y."/>
            <person name="Fan D."/>
            <person name="Liu Y."/>
            <person name="Guan J."/>
            <person name="Zhang Y."/>
            <person name="Yu S."/>
            <person name="Liu X."/>
            <person name="Zhang Y."/>
            <person name="Hong G."/>
            <person name="Han B."/>
            <person name="Choisne N."/>
            <person name="Demange N."/>
            <person name="Orjeda G."/>
            <person name="Samain S."/>
            <person name="Cattolico L."/>
            <person name="Pelletier E."/>
            <person name="Couloux A."/>
            <person name="Segurens B."/>
            <person name="Wincker P."/>
            <person name="D'Hont A."/>
            <person name="Scarpelli C."/>
            <person name="Weissenbach J."/>
            <person name="Salanoubat M."/>
            <person name="Quetier F."/>
            <person name="Yu Y."/>
            <person name="Kim H.R."/>
            <person name="Rambo T."/>
            <person name="Currie J."/>
            <person name="Collura K."/>
            <person name="Luo M."/>
            <person name="Yang T."/>
            <person name="Ammiraju J.S.S."/>
            <person name="Engler F."/>
            <person name="Soderlund C."/>
            <person name="Wing R.A."/>
            <person name="Palmer L.E."/>
            <person name="de la Bastide M."/>
            <person name="Spiegel L."/>
            <person name="Nascimento L."/>
            <person name="Zutavern T."/>
            <person name="O'Shaughnessy A."/>
            <person name="Dike S."/>
            <person name="Dedhia N."/>
            <person name="Preston R."/>
            <person name="Balija V."/>
            <person name="McCombie W.R."/>
            <person name="Chow T."/>
            <person name="Chen H."/>
            <person name="Chung M."/>
            <person name="Chen C."/>
            <person name="Shaw J."/>
            <person name="Wu H."/>
            <person name="Hsiao K."/>
            <person name="Chao Y."/>
            <person name="Chu M."/>
            <person name="Cheng C."/>
            <person name="Hour A."/>
            <person name="Lee P."/>
            <person name="Lin S."/>
            <person name="Lin Y."/>
            <person name="Liou J."/>
            <person name="Liu S."/>
            <person name="Hsing Y."/>
            <person name="Raghuvanshi S."/>
            <person name="Mohanty A."/>
            <person name="Bharti A.K."/>
            <person name="Gaur A."/>
            <person name="Gupta V."/>
            <person name="Kumar D."/>
            <person name="Ravi V."/>
            <person name="Vij S."/>
            <person name="Kapur A."/>
            <person name="Khurana P."/>
            <person name="Khurana P."/>
            <person name="Khurana J.P."/>
            <person name="Tyagi A.K."/>
            <person name="Gaikwad K."/>
            <person name="Singh A."/>
            <person name="Dalal V."/>
            <person name="Srivastava S."/>
            <person name="Dixit A."/>
            <person name="Pal A.K."/>
            <person name="Ghazi I.A."/>
            <person name="Yadav M."/>
            <person name="Pandit A."/>
            <person name="Bhargava A."/>
            <person name="Sureshbabu K."/>
            <person name="Batra K."/>
            <person name="Sharma T.R."/>
            <person name="Mohapatra T."/>
            <person name="Singh N.K."/>
            <person name="Messing J."/>
            <person name="Nelson A.B."/>
            <person name="Fuks G."/>
            <person name="Kavchok S."/>
            <person name="Keizer G."/>
            <person name="Linton E."/>
            <person name="Llaca V."/>
            <person name="Song R."/>
            <person name="Tanyolac B."/>
            <person name="Young S."/>
            <person name="Ho-Il K."/>
            <person name="Hahn J.H."/>
            <person name="Sangsakoo G."/>
            <person name="Vanavichit A."/>
            <person name="de Mattos Luiz.A.T."/>
            <person name="Zimmer P.D."/>
            <person name="Malone G."/>
            <person name="Dellagostin O."/>
            <person name="de Oliveira A.C."/>
            <person name="Bevan M."/>
            <person name="Bancroft I."/>
            <person name="Minx P."/>
            <person name="Cordum H."/>
            <person name="Wilson R."/>
            <person name="Cheng Z."/>
            <person name="Jin W."/>
            <person name="Jiang J."/>
            <person name="Leong S.A."/>
            <person name="Iwama H."/>
            <person name="Gojobori T."/>
            <person name="Itoh T."/>
            <person name="Niimura Y."/>
            <person name="Fujii Y."/>
            <person name="Habara T."/>
            <person name="Sakai H."/>
            <person name="Sato Y."/>
            <person name="Wilson G."/>
            <person name="Kumar K."/>
            <person name="McCouch S."/>
            <person name="Juretic N."/>
            <person name="Hoen D."/>
            <person name="Wright S."/>
            <person name="Bruskiewich R."/>
            <person name="Bureau T."/>
            <person name="Miyao A."/>
            <person name="Hirochika H."/>
            <person name="Nishikawa T."/>
            <person name="Kadowaki K."/>
            <person name="Sugiura M."/>
            <person name="Burr B."/>
            <person name="Sasaki T."/>
        </authorList>
    </citation>
    <scope>NUCLEOTIDE SEQUENCE [LARGE SCALE GENOMIC DNA]</scope>
    <source>
        <strain evidence="4">cv. Nipponbare</strain>
    </source>
</reference>
<dbReference type="Gramene" id="Os12t0102800-00">
    <property type="protein sequence ID" value="Os12t0102800-00"/>
    <property type="gene ID" value="Os12g0102800"/>
</dbReference>
<dbReference type="EMBL" id="AP014968">
    <property type="protein sequence ID" value="BAT15462.1"/>
    <property type="molecule type" value="Genomic_DNA"/>
</dbReference>